<evidence type="ECO:0000256" key="9">
    <source>
        <dbReference type="SAM" id="SignalP"/>
    </source>
</evidence>
<dbReference type="PANTHER" id="PTHR33562">
    <property type="entry name" value="ATILLA, ISOFORM B-RELATED-RELATED"/>
    <property type="match status" value="1"/>
</dbReference>
<evidence type="ECO:0000256" key="7">
    <source>
        <dbReference type="ARBA" id="ARBA00023180"/>
    </source>
</evidence>
<evidence type="ECO:0000256" key="8">
    <source>
        <dbReference type="ARBA" id="ARBA00023288"/>
    </source>
</evidence>
<dbReference type="InterPro" id="IPR045860">
    <property type="entry name" value="Snake_toxin-like_sf"/>
</dbReference>
<feature type="chain" id="PRO_5042220479" description="Protein sleepless" evidence="9">
    <location>
        <begin position="23"/>
        <end position="145"/>
    </location>
</feature>
<dbReference type="InterPro" id="IPR050975">
    <property type="entry name" value="Sleep_regulator"/>
</dbReference>
<evidence type="ECO:0000256" key="5">
    <source>
        <dbReference type="ARBA" id="ARBA00022989"/>
    </source>
</evidence>
<dbReference type="Pfam" id="PF17064">
    <property type="entry name" value="QVR"/>
    <property type="match status" value="1"/>
</dbReference>
<dbReference type="EMBL" id="JAJJHW010001127">
    <property type="protein sequence ID" value="KAH8376598.1"/>
    <property type="molecule type" value="Genomic_DNA"/>
</dbReference>
<protein>
    <recommendedName>
        <fullName evidence="12">Protein sleepless</fullName>
    </recommendedName>
</protein>
<gene>
    <name evidence="10" type="ORF">KR093_000190</name>
</gene>
<keyword evidence="7" id="KW-0325">Glycoprotein</keyword>
<comment type="caution">
    <text evidence="10">The sequence shown here is derived from an EMBL/GenBank/DDBJ whole genome shotgun (WGS) entry which is preliminary data.</text>
</comment>
<keyword evidence="3" id="KW-0812">Transmembrane</keyword>
<name>A0AAD4K311_9MUSC</name>
<accession>A0AAD4K311</accession>
<keyword evidence="2" id="KW-0336">GPI-anchor</keyword>
<dbReference type="InterPro" id="IPR031424">
    <property type="entry name" value="QVR-like"/>
</dbReference>
<dbReference type="AlphaFoldDB" id="A0AAD4K311"/>
<sequence>MSTTLVYIVFIALTANLLSVSGLRCHQCNSHENADCANLLVKTPRAQRDDHYLRECITQGDQQAFCRKTVIKLDFYEEHRIDRGCGWIPEKTPNTCFSADNEGFKQTICTCNEDGCNGATAPNGFGVSLVASLGLTLTLGYLLGH</sequence>
<organism evidence="10 11">
    <name type="scientific">Drosophila rubida</name>
    <dbReference type="NCBI Taxonomy" id="30044"/>
    <lineage>
        <taxon>Eukaryota</taxon>
        <taxon>Metazoa</taxon>
        <taxon>Ecdysozoa</taxon>
        <taxon>Arthropoda</taxon>
        <taxon>Hexapoda</taxon>
        <taxon>Insecta</taxon>
        <taxon>Pterygota</taxon>
        <taxon>Neoptera</taxon>
        <taxon>Endopterygota</taxon>
        <taxon>Diptera</taxon>
        <taxon>Brachycera</taxon>
        <taxon>Muscomorpha</taxon>
        <taxon>Ephydroidea</taxon>
        <taxon>Drosophilidae</taxon>
        <taxon>Drosophila</taxon>
    </lineage>
</organism>
<dbReference type="GO" id="GO:0098552">
    <property type="term" value="C:side of membrane"/>
    <property type="evidence" value="ECO:0007669"/>
    <property type="project" value="UniProtKB-KW"/>
</dbReference>
<evidence type="ECO:0000256" key="1">
    <source>
        <dbReference type="ARBA" id="ARBA00004589"/>
    </source>
</evidence>
<evidence type="ECO:0000256" key="3">
    <source>
        <dbReference type="ARBA" id="ARBA00022692"/>
    </source>
</evidence>
<evidence type="ECO:0000313" key="11">
    <source>
        <dbReference type="Proteomes" id="UP001200034"/>
    </source>
</evidence>
<evidence type="ECO:0000256" key="2">
    <source>
        <dbReference type="ARBA" id="ARBA00022622"/>
    </source>
</evidence>
<keyword evidence="8" id="KW-0449">Lipoprotein</keyword>
<keyword evidence="6" id="KW-0472">Membrane</keyword>
<keyword evidence="5" id="KW-1133">Transmembrane helix</keyword>
<evidence type="ECO:0000313" key="10">
    <source>
        <dbReference type="EMBL" id="KAH8376598.1"/>
    </source>
</evidence>
<evidence type="ECO:0000256" key="6">
    <source>
        <dbReference type="ARBA" id="ARBA00023136"/>
    </source>
</evidence>
<comment type="subcellular location">
    <subcellularLocation>
        <location evidence="1">Membrane</location>
        <topology evidence="1">Lipid-anchor</topology>
        <topology evidence="1">GPI-anchor</topology>
    </subcellularLocation>
</comment>
<dbReference type="GO" id="GO:0030431">
    <property type="term" value="P:sleep"/>
    <property type="evidence" value="ECO:0007669"/>
    <property type="project" value="InterPro"/>
</dbReference>
<feature type="signal peptide" evidence="9">
    <location>
        <begin position="1"/>
        <end position="22"/>
    </location>
</feature>
<dbReference type="Proteomes" id="UP001200034">
    <property type="component" value="Unassembled WGS sequence"/>
</dbReference>
<evidence type="ECO:0000256" key="4">
    <source>
        <dbReference type="ARBA" id="ARBA00022729"/>
    </source>
</evidence>
<evidence type="ECO:0008006" key="12">
    <source>
        <dbReference type="Google" id="ProtNLM"/>
    </source>
</evidence>
<proteinExistence type="predicted"/>
<keyword evidence="11" id="KW-1185">Reference proteome</keyword>
<keyword evidence="4 9" id="KW-0732">Signal</keyword>
<reference evidence="10" key="1">
    <citation type="journal article" date="2021" name="Mol. Ecol. Resour.">
        <title>Phylogenomic analyses of the genus Drosophila reveals genomic signals of climate adaptation.</title>
        <authorList>
            <person name="Li F."/>
            <person name="Rane R.V."/>
            <person name="Luria V."/>
            <person name="Xiong Z."/>
            <person name="Chen J."/>
            <person name="Li Z."/>
            <person name="Catullo R.A."/>
            <person name="Griffin P.C."/>
            <person name="Schiffer M."/>
            <person name="Pearce S."/>
            <person name="Lee S.F."/>
            <person name="McElroy K."/>
            <person name="Stocker A."/>
            <person name="Shirriffs J."/>
            <person name="Cockerell F."/>
            <person name="Coppin C."/>
            <person name="Sgro C.M."/>
            <person name="Karger A."/>
            <person name="Cain J.W."/>
            <person name="Weber J.A."/>
            <person name="Santpere G."/>
            <person name="Kirschner M.W."/>
            <person name="Hoffmann A.A."/>
            <person name="Oakeshott J.G."/>
            <person name="Zhang G."/>
        </authorList>
    </citation>
    <scope>NUCLEOTIDE SEQUENCE</scope>
    <source>
        <strain evidence="10">BGI-SZ-2011g</strain>
    </source>
</reference>
<dbReference type="PANTHER" id="PTHR33562:SF23">
    <property type="entry name" value="PROTEIN QUIVER"/>
    <property type="match status" value="1"/>
</dbReference>
<dbReference type="GO" id="GO:0032222">
    <property type="term" value="P:regulation of synaptic transmission, cholinergic"/>
    <property type="evidence" value="ECO:0007669"/>
    <property type="project" value="InterPro"/>
</dbReference>
<dbReference type="SUPFAM" id="SSF57302">
    <property type="entry name" value="Snake toxin-like"/>
    <property type="match status" value="1"/>
</dbReference>